<evidence type="ECO:0000256" key="5">
    <source>
        <dbReference type="ARBA" id="ARBA00022755"/>
    </source>
</evidence>
<dbReference type="Proteomes" id="UP001203972">
    <property type="component" value="Unassembled WGS sequence"/>
</dbReference>
<dbReference type="NCBIfam" id="TIGR00184">
    <property type="entry name" value="purA"/>
    <property type="match status" value="1"/>
</dbReference>
<dbReference type="EMBL" id="CP048838">
    <property type="protein sequence ID" value="QJA02811.1"/>
    <property type="molecule type" value="Genomic_DNA"/>
</dbReference>
<dbReference type="CDD" id="cd03108">
    <property type="entry name" value="AdSS"/>
    <property type="match status" value="1"/>
</dbReference>
<feature type="binding site" evidence="8">
    <location>
        <begin position="335"/>
        <end position="337"/>
    </location>
    <ligand>
        <name>GTP</name>
        <dbReference type="ChEBI" id="CHEBI:37565"/>
    </ligand>
</feature>
<gene>
    <name evidence="8" type="primary">purA</name>
    <name evidence="11" type="ORF">CIAN88_07225</name>
    <name evidence="14" type="ORF">G4D54_10345</name>
    <name evidence="13" type="ORF">GT664_15370</name>
    <name evidence="12" type="ORF">MKC95_10070</name>
</gene>
<keyword evidence="5 8" id="KW-0658">Purine biosynthesis</keyword>
<dbReference type="UniPathway" id="UPA00075">
    <property type="reaction ID" value="UER00335"/>
</dbReference>
<feature type="active site" evidence="9">
    <location>
        <position position="144"/>
    </location>
</feature>
<dbReference type="InterPro" id="IPR001114">
    <property type="entry name" value="Adenylosuccinate_synthetase"/>
</dbReference>
<dbReference type="HAMAP" id="MF_00011">
    <property type="entry name" value="Adenylosucc_synth"/>
    <property type="match status" value="1"/>
</dbReference>
<keyword evidence="7 8" id="KW-0342">GTP-binding</keyword>
<proteinExistence type="inferred from homology"/>
<evidence type="ECO:0000256" key="3">
    <source>
        <dbReference type="ARBA" id="ARBA00022723"/>
    </source>
</evidence>
<keyword evidence="2 8" id="KW-0436">Ligase</keyword>
<dbReference type="PROSITE" id="PS01266">
    <property type="entry name" value="ADENYLOSUCCIN_SYN_1"/>
    <property type="match status" value="1"/>
</dbReference>
<reference evidence="14 16" key="3">
    <citation type="submission" date="2020-02" db="EMBL/GenBank/DDBJ databases">
        <authorList>
            <person name="Kociolek L.K."/>
            <person name="Ozer E.A."/>
        </authorList>
    </citation>
    <scope>NUCLEOTIDE SEQUENCE [LARGE SCALE GENOMIC DNA]</scope>
    <source>
        <strain evidence="14 16">ATCC 14501</strain>
    </source>
</reference>
<evidence type="ECO:0000313" key="16">
    <source>
        <dbReference type="Proteomes" id="UP000503330"/>
    </source>
</evidence>
<dbReference type="InterPro" id="IPR033128">
    <property type="entry name" value="Adenylosuccin_syn_Lys_AS"/>
</dbReference>
<feature type="binding site" description="in other chain" evidence="8">
    <location>
        <begin position="38"/>
        <end position="41"/>
    </location>
    <ligand>
        <name>IMP</name>
        <dbReference type="ChEBI" id="CHEBI:58053"/>
        <note>ligand shared between dimeric partners</note>
    </ligand>
</feature>
<evidence type="ECO:0000256" key="1">
    <source>
        <dbReference type="ARBA" id="ARBA00011738"/>
    </source>
</evidence>
<feature type="binding site" evidence="8">
    <location>
        <begin position="303"/>
        <end position="309"/>
    </location>
    <ligand>
        <name>substrate</name>
    </ligand>
</feature>
<dbReference type="Gene3D" id="3.90.170.10">
    <property type="entry name" value="Adenylosuccinate Synthetase, subunit A, domain 3"/>
    <property type="match status" value="1"/>
</dbReference>
<keyword evidence="3 8" id="KW-0479">Metal-binding</keyword>
<dbReference type="EMBL" id="JQIF01000033">
    <property type="protein sequence ID" value="KGJ53760.1"/>
    <property type="molecule type" value="Genomic_DNA"/>
</dbReference>
<dbReference type="EC" id="6.3.4.4" evidence="8 10"/>
<dbReference type="NCBIfam" id="NF002223">
    <property type="entry name" value="PRK01117.1"/>
    <property type="match status" value="1"/>
</dbReference>
<dbReference type="GO" id="GO:0044208">
    <property type="term" value="P:'de novo' AMP biosynthetic process"/>
    <property type="evidence" value="ECO:0007669"/>
    <property type="project" value="UniProtKB-UniRule"/>
</dbReference>
<dbReference type="Proteomes" id="UP000030008">
    <property type="component" value="Unassembled WGS sequence"/>
</dbReference>
<dbReference type="Gene3D" id="1.10.300.10">
    <property type="entry name" value="Adenylosuccinate Synthetase, subunit A, domain 2"/>
    <property type="match status" value="1"/>
</dbReference>
<sequence length="433" mass="48378">MPGYVVVGTQWGDEGKGKVVDYLGSRMDAVVRFQGGNNAGHTVVVQDKHTGQNQQVVLHLLPSGVLQKASCIIGPGVVVDPFVFLEEINQLEERGFNTDHVLLSDCSHIIMPYHVRLDALIEASLKDHKIGTTKRGIGPCYADKYSRQGLRIGDLQDFESFKKKLKLAVDMKNITFQKVYEDPGFSYEELVAQFAQIRKALLPRIINAQIVINQALDAQKQVLFEGAQAAMLDINYGNYPYVTSSSPTSAGVCTGAGVSPKKLDVIIGIAKAYSTRVGEGPFVSELFDDMGAWLREQGHEFGATTGRPRRCGWLDVNVVRHAAMINGLSDLVITKLDILSGLKKIRMCVAYDIDGVRYDYIPSSMEELQRAKPIYEEFDGWQEDISTMKTYEELPENCKIYLRRIEELCNTRISMISVGPERNCNIYLHEMLK</sequence>
<dbReference type="InterPro" id="IPR018220">
    <property type="entry name" value="Adenylosuccin_syn_GTP-bd"/>
</dbReference>
<dbReference type="Proteomes" id="UP000604383">
    <property type="component" value="Unassembled WGS sequence"/>
</dbReference>
<feature type="binding site" description="in other chain" evidence="8">
    <location>
        <position position="243"/>
    </location>
    <ligand>
        <name>IMP</name>
        <dbReference type="ChEBI" id="CHEBI:58053"/>
        <note>ligand shared between dimeric partners</note>
    </ligand>
</feature>
<dbReference type="PANTHER" id="PTHR11846">
    <property type="entry name" value="ADENYLOSUCCINATE SYNTHETASE"/>
    <property type="match status" value="1"/>
</dbReference>
<evidence type="ECO:0000256" key="8">
    <source>
        <dbReference type="HAMAP-Rule" id="MF_00011"/>
    </source>
</evidence>
<feature type="binding site" evidence="8">
    <location>
        <begin position="417"/>
        <end position="419"/>
    </location>
    <ligand>
        <name>GTP</name>
        <dbReference type="ChEBI" id="CHEBI:37565"/>
    </ligand>
</feature>
<reference evidence="12" key="4">
    <citation type="journal article" date="2022" name="Clin. Infect. Dis.">
        <title>Association between Clostridium innocuum and antibiotic-associated diarrhea in adults and children: A cross-sectional study and comparative genomics analysis.</title>
        <authorList>
            <person name="Cherny K.E."/>
            <person name="Muscat E.B."/>
            <person name="Balaji A."/>
            <person name="Mukherjee J."/>
            <person name="Ozer E.A."/>
            <person name="Angarone M.P."/>
            <person name="Hauser A.R."/>
            <person name="Sichel J.S."/>
            <person name="Amponsah E."/>
            <person name="Kociolek L.K."/>
        </authorList>
    </citation>
    <scope>NUCLEOTIDE SEQUENCE</scope>
    <source>
        <strain evidence="12">NU1-AC-029v</strain>
    </source>
</reference>
<feature type="binding site" evidence="8">
    <location>
        <position position="13"/>
    </location>
    <ligand>
        <name>Mg(2+)</name>
        <dbReference type="ChEBI" id="CHEBI:18420"/>
    </ligand>
</feature>
<comment type="catalytic activity">
    <reaction evidence="8 10">
        <text>IMP + L-aspartate + GTP = N(6)-(1,2-dicarboxyethyl)-AMP + GDP + phosphate + 2 H(+)</text>
        <dbReference type="Rhea" id="RHEA:15753"/>
        <dbReference type="ChEBI" id="CHEBI:15378"/>
        <dbReference type="ChEBI" id="CHEBI:29991"/>
        <dbReference type="ChEBI" id="CHEBI:37565"/>
        <dbReference type="ChEBI" id="CHEBI:43474"/>
        <dbReference type="ChEBI" id="CHEBI:57567"/>
        <dbReference type="ChEBI" id="CHEBI:58053"/>
        <dbReference type="ChEBI" id="CHEBI:58189"/>
        <dbReference type="EC" id="6.3.4.4"/>
    </reaction>
</comment>
<feature type="binding site" evidence="8">
    <location>
        <position position="309"/>
    </location>
    <ligand>
        <name>GTP</name>
        <dbReference type="ChEBI" id="CHEBI:37565"/>
    </ligand>
</feature>
<dbReference type="EMBL" id="JAKTMA010000015">
    <property type="protein sequence ID" value="MCR0233111.1"/>
    <property type="molecule type" value="Genomic_DNA"/>
</dbReference>
<feature type="binding site" evidence="8">
    <location>
        <position position="147"/>
    </location>
    <ligand>
        <name>IMP</name>
        <dbReference type="ChEBI" id="CHEBI:58053"/>
        <note>ligand shared between dimeric partners</note>
    </ligand>
</feature>
<dbReference type="RefSeq" id="WP_002609042.1">
    <property type="nucleotide sequence ID" value="NZ_BAAACC010000016.1"/>
</dbReference>
<feature type="binding site" evidence="8">
    <location>
        <begin position="40"/>
        <end position="42"/>
    </location>
    <ligand>
        <name>GTP</name>
        <dbReference type="ChEBI" id="CHEBI:37565"/>
    </ligand>
</feature>
<comment type="subcellular location">
    <subcellularLocation>
        <location evidence="8">Cytoplasm</location>
    </subcellularLocation>
</comment>
<keyword evidence="8" id="KW-0963">Cytoplasm</keyword>
<organism evidence="11 15">
    <name type="scientific">Clostridium innocuum</name>
    <dbReference type="NCBI Taxonomy" id="1522"/>
    <lineage>
        <taxon>Bacteria</taxon>
        <taxon>Bacillati</taxon>
        <taxon>Bacillota</taxon>
        <taxon>Clostridia</taxon>
        <taxon>Eubacteriales</taxon>
        <taxon>Clostridiaceae</taxon>
        <taxon>Clostridium</taxon>
    </lineage>
</organism>
<dbReference type="SUPFAM" id="SSF52540">
    <property type="entry name" value="P-loop containing nucleoside triphosphate hydrolases"/>
    <property type="match status" value="1"/>
</dbReference>
<reference evidence="11 15" key="1">
    <citation type="submission" date="2014-08" db="EMBL/GenBank/DDBJ databases">
        <title>Clostridium innocuum, an unnegligible vancomycin-resistant pathogen causing extra-intestinal infections.</title>
        <authorList>
            <person name="Feng Y."/>
            <person name="Chiu C.-H."/>
        </authorList>
    </citation>
    <scope>NUCLEOTIDE SEQUENCE [LARGE SCALE GENOMIC DNA]</scope>
    <source>
        <strain evidence="11 15">AN88</strain>
    </source>
</reference>
<feature type="binding site" description="in other chain" evidence="8">
    <location>
        <position position="133"/>
    </location>
    <ligand>
        <name>IMP</name>
        <dbReference type="ChEBI" id="CHEBI:58053"/>
        <note>ligand shared between dimeric partners</note>
    </ligand>
</feature>
<evidence type="ECO:0000256" key="9">
    <source>
        <dbReference type="PROSITE-ProRule" id="PRU10134"/>
    </source>
</evidence>
<dbReference type="SMART" id="SM00788">
    <property type="entry name" value="Adenylsucc_synt"/>
    <property type="match status" value="1"/>
</dbReference>
<comment type="cofactor">
    <cofactor evidence="8">
        <name>Mg(2+)</name>
        <dbReference type="ChEBI" id="CHEBI:18420"/>
    </cofactor>
    <text evidence="8">Binds 1 Mg(2+) ion per subunit.</text>
</comment>
<evidence type="ECO:0000313" key="13">
    <source>
        <dbReference type="EMBL" id="MZH57088.1"/>
    </source>
</evidence>
<dbReference type="GO" id="GO:0005737">
    <property type="term" value="C:cytoplasm"/>
    <property type="evidence" value="ECO:0007669"/>
    <property type="project" value="UniProtKB-SubCell"/>
</dbReference>
<dbReference type="GO" id="GO:0005525">
    <property type="term" value="F:GTP binding"/>
    <property type="evidence" value="ECO:0007669"/>
    <property type="project" value="UniProtKB-UniRule"/>
</dbReference>
<feature type="active site" description="Proton donor" evidence="8">
    <location>
        <position position="41"/>
    </location>
</feature>
<feature type="binding site" evidence="8">
    <location>
        <position position="40"/>
    </location>
    <ligand>
        <name>Mg(2+)</name>
        <dbReference type="ChEBI" id="CHEBI:18420"/>
    </ligand>
</feature>
<evidence type="ECO:0000313" key="12">
    <source>
        <dbReference type="EMBL" id="MCR0233111.1"/>
    </source>
</evidence>
<evidence type="ECO:0000256" key="4">
    <source>
        <dbReference type="ARBA" id="ARBA00022741"/>
    </source>
</evidence>
<dbReference type="Pfam" id="PF00709">
    <property type="entry name" value="Adenylsucc_synt"/>
    <property type="match status" value="1"/>
</dbReference>
<accession>A0A099I7S3</accession>
<dbReference type="PROSITE" id="PS00513">
    <property type="entry name" value="ADENYLOSUCCIN_SYN_2"/>
    <property type="match status" value="1"/>
</dbReference>
<dbReference type="Proteomes" id="UP000503330">
    <property type="component" value="Chromosome"/>
</dbReference>
<dbReference type="AlphaFoldDB" id="A0A099I7S3"/>
<dbReference type="GO" id="GO:0004019">
    <property type="term" value="F:adenylosuccinate synthase activity"/>
    <property type="evidence" value="ECO:0007669"/>
    <property type="project" value="UniProtKB-UniRule"/>
</dbReference>
<dbReference type="EMBL" id="WWTN01000029">
    <property type="protein sequence ID" value="MZH57088.1"/>
    <property type="molecule type" value="Genomic_DNA"/>
</dbReference>
<dbReference type="Gene3D" id="3.40.440.10">
    <property type="entry name" value="Adenylosuccinate Synthetase, subunit A, domain 1"/>
    <property type="match status" value="1"/>
</dbReference>
<dbReference type="FunFam" id="3.90.170.10:FF:000001">
    <property type="entry name" value="Adenylosuccinate synthetase"/>
    <property type="match status" value="1"/>
</dbReference>
<dbReference type="GeneID" id="61925940"/>
<comment type="similarity">
    <text evidence="8 10">Belongs to the adenylosuccinate synthetase family.</text>
</comment>
<comment type="subunit">
    <text evidence="1 8">Homodimer.</text>
</comment>
<keyword evidence="4 8" id="KW-0547">Nucleotide-binding</keyword>
<reference evidence="13" key="2">
    <citation type="journal article" date="2019" name="Nat. Med.">
        <title>A library of human gut bacterial isolates paired with longitudinal multiomics data enables mechanistic microbiome research.</title>
        <authorList>
            <person name="Poyet M."/>
            <person name="Groussin M."/>
            <person name="Gibbons S.M."/>
            <person name="Avila-Pacheco J."/>
            <person name="Jiang X."/>
            <person name="Kearney S.M."/>
            <person name="Perrotta A.R."/>
            <person name="Berdy B."/>
            <person name="Zhao S."/>
            <person name="Lieberman T.D."/>
            <person name="Swanson P.K."/>
            <person name="Smith M."/>
            <person name="Roesemann S."/>
            <person name="Alexander J.E."/>
            <person name="Rich S.A."/>
            <person name="Livny J."/>
            <person name="Vlamakis H."/>
            <person name="Clish C."/>
            <person name="Bullock K."/>
            <person name="Deik A."/>
            <person name="Scott J."/>
            <person name="Pierce K.A."/>
            <person name="Xavier R.J."/>
            <person name="Alm E.J."/>
        </authorList>
    </citation>
    <scope>NUCLEOTIDE SEQUENCE</scope>
    <source>
        <strain evidence="13">BIOML-A12</strain>
    </source>
</reference>
<comment type="pathway">
    <text evidence="8 10">Purine metabolism; AMP biosynthesis via de novo pathway; AMP from IMP: step 1/2.</text>
</comment>
<evidence type="ECO:0000256" key="6">
    <source>
        <dbReference type="ARBA" id="ARBA00022842"/>
    </source>
</evidence>
<dbReference type="InterPro" id="IPR042110">
    <property type="entry name" value="Adenylosuccinate_synth_dom2"/>
</dbReference>
<dbReference type="InterPro" id="IPR027417">
    <property type="entry name" value="P-loop_NTPase"/>
</dbReference>
<dbReference type="InterPro" id="IPR042109">
    <property type="entry name" value="Adenylosuccinate_synth_dom1"/>
</dbReference>
<dbReference type="FunFam" id="1.10.300.10:FF:000001">
    <property type="entry name" value="Adenylosuccinate synthetase"/>
    <property type="match status" value="1"/>
</dbReference>
<evidence type="ECO:0000313" key="14">
    <source>
        <dbReference type="EMBL" id="QJA02811.1"/>
    </source>
</evidence>
<feature type="binding site" description="in other chain" evidence="8">
    <location>
        <position position="228"/>
    </location>
    <ligand>
        <name>IMP</name>
        <dbReference type="ChEBI" id="CHEBI:58053"/>
        <note>ligand shared between dimeric partners</note>
    </ligand>
</feature>
<evidence type="ECO:0000313" key="11">
    <source>
        <dbReference type="EMBL" id="KGJ53760.1"/>
    </source>
</evidence>
<feature type="binding site" description="in other chain" evidence="8">
    <location>
        <begin position="13"/>
        <end position="16"/>
    </location>
    <ligand>
        <name>IMP</name>
        <dbReference type="ChEBI" id="CHEBI:58053"/>
        <note>ligand shared between dimeric partners</note>
    </ligand>
</feature>
<dbReference type="GO" id="GO:0046040">
    <property type="term" value="P:IMP metabolic process"/>
    <property type="evidence" value="ECO:0007669"/>
    <property type="project" value="TreeGrafter"/>
</dbReference>
<dbReference type="GO" id="GO:0000287">
    <property type="term" value="F:magnesium ion binding"/>
    <property type="evidence" value="ECO:0007669"/>
    <property type="project" value="UniProtKB-UniRule"/>
</dbReference>
<comment type="function">
    <text evidence="8">Plays an important role in the de novo pathway of purine nucleotide biosynthesis. Catalyzes the first committed step in the biosynthesis of AMP from IMP.</text>
</comment>
<dbReference type="InterPro" id="IPR042111">
    <property type="entry name" value="Adenylosuccinate_synth_dom3"/>
</dbReference>
<name>A0A099I7S3_CLOIN</name>
<feature type="binding site" description="in other chain" evidence="8">
    <location>
        <position position="307"/>
    </location>
    <ligand>
        <name>IMP</name>
        <dbReference type="ChEBI" id="CHEBI:58053"/>
        <note>ligand shared between dimeric partners</note>
    </ligand>
</feature>
<keyword evidence="6 8" id="KW-0460">Magnesium</keyword>
<evidence type="ECO:0000256" key="10">
    <source>
        <dbReference type="RuleBase" id="RU000520"/>
    </source>
</evidence>
<evidence type="ECO:0000256" key="7">
    <source>
        <dbReference type="ARBA" id="ARBA00023134"/>
    </source>
</evidence>
<protein>
    <recommendedName>
        <fullName evidence="8 10">Adenylosuccinate synthetase</fullName>
        <shortName evidence="8">AMPSase</shortName>
        <shortName evidence="8">AdSS</shortName>
        <ecNumber evidence="8 10">6.3.4.4</ecNumber>
    </recommendedName>
    <alternativeName>
        <fullName evidence="8">IMP--aspartate ligase</fullName>
    </alternativeName>
</protein>
<feature type="binding site" evidence="8">
    <location>
        <begin position="12"/>
        <end position="18"/>
    </location>
    <ligand>
        <name>GTP</name>
        <dbReference type="ChEBI" id="CHEBI:37565"/>
    </ligand>
</feature>
<feature type="active site" description="Proton acceptor" evidence="8">
    <location>
        <position position="13"/>
    </location>
</feature>
<evidence type="ECO:0000256" key="2">
    <source>
        <dbReference type="ARBA" id="ARBA00022598"/>
    </source>
</evidence>
<dbReference type="PANTHER" id="PTHR11846:SF0">
    <property type="entry name" value="ADENYLOSUCCINATE SYNTHETASE"/>
    <property type="match status" value="1"/>
</dbReference>
<evidence type="ECO:0000313" key="15">
    <source>
        <dbReference type="Proteomes" id="UP000030008"/>
    </source>
</evidence>